<keyword evidence="3" id="KW-1185">Reference proteome</keyword>
<dbReference type="AlphaFoldDB" id="A0A2G8RXP4"/>
<dbReference type="OrthoDB" id="2988116at2759"/>
<evidence type="ECO:0000313" key="3">
    <source>
        <dbReference type="Proteomes" id="UP000230002"/>
    </source>
</evidence>
<keyword evidence="1" id="KW-0732">Signal</keyword>
<sequence length="146" mass="15363">MKFASVVVALIAATVAVAAPTSDFEARAAAPSVELNDVDAAAIHYLASRGLLDESSLEARGLLDKLLGKSALKITFHDPTGPVSSATQKQITKQLTKFVTKQQQKDFPFCDVNISEGGKVATATFRCFKTAAKKIGDQGPAGALRL</sequence>
<gene>
    <name evidence="2" type="ORF">GSI_11842</name>
</gene>
<organism evidence="2 3">
    <name type="scientific">Ganoderma sinense ZZ0214-1</name>
    <dbReference type="NCBI Taxonomy" id="1077348"/>
    <lineage>
        <taxon>Eukaryota</taxon>
        <taxon>Fungi</taxon>
        <taxon>Dikarya</taxon>
        <taxon>Basidiomycota</taxon>
        <taxon>Agaricomycotina</taxon>
        <taxon>Agaricomycetes</taxon>
        <taxon>Polyporales</taxon>
        <taxon>Polyporaceae</taxon>
        <taxon>Ganoderma</taxon>
    </lineage>
</organism>
<protein>
    <recommendedName>
        <fullName evidence="4">Transporter</fullName>
    </recommendedName>
</protein>
<dbReference type="EMBL" id="AYKW01000045">
    <property type="protein sequence ID" value="PIL26088.1"/>
    <property type="molecule type" value="Genomic_DNA"/>
</dbReference>
<evidence type="ECO:0000256" key="1">
    <source>
        <dbReference type="SAM" id="SignalP"/>
    </source>
</evidence>
<name>A0A2G8RXP4_9APHY</name>
<proteinExistence type="predicted"/>
<feature type="signal peptide" evidence="1">
    <location>
        <begin position="1"/>
        <end position="18"/>
    </location>
</feature>
<evidence type="ECO:0000313" key="2">
    <source>
        <dbReference type="EMBL" id="PIL26088.1"/>
    </source>
</evidence>
<comment type="caution">
    <text evidence="2">The sequence shown here is derived from an EMBL/GenBank/DDBJ whole genome shotgun (WGS) entry which is preliminary data.</text>
</comment>
<feature type="chain" id="PRO_5013735330" description="Transporter" evidence="1">
    <location>
        <begin position="19"/>
        <end position="146"/>
    </location>
</feature>
<dbReference type="Proteomes" id="UP000230002">
    <property type="component" value="Unassembled WGS sequence"/>
</dbReference>
<evidence type="ECO:0008006" key="4">
    <source>
        <dbReference type="Google" id="ProtNLM"/>
    </source>
</evidence>
<reference evidence="2 3" key="1">
    <citation type="journal article" date="2015" name="Sci. Rep.">
        <title>Chromosome-level genome map provides insights into diverse defense mechanisms in the medicinal fungus Ganoderma sinense.</title>
        <authorList>
            <person name="Zhu Y."/>
            <person name="Xu J."/>
            <person name="Sun C."/>
            <person name="Zhou S."/>
            <person name="Xu H."/>
            <person name="Nelson D.R."/>
            <person name="Qian J."/>
            <person name="Song J."/>
            <person name="Luo H."/>
            <person name="Xiang L."/>
            <person name="Li Y."/>
            <person name="Xu Z."/>
            <person name="Ji A."/>
            <person name="Wang L."/>
            <person name="Lu S."/>
            <person name="Hayward A."/>
            <person name="Sun W."/>
            <person name="Li X."/>
            <person name="Schwartz D.C."/>
            <person name="Wang Y."/>
            <person name="Chen S."/>
        </authorList>
    </citation>
    <scope>NUCLEOTIDE SEQUENCE [LARGE SCALE GENOMIC DNA]</scope>
    <source>
        <strain evidence="2 3">ZZ0214-1</strain>
    </source>
</reference>
<accession>A0A2G8RXP4</accession>